<gene>
    <name evidence="3" type="ORF">llap_5193</name>
</gene>
<keyword evidence="1" id="KW-0472">Membrane</keyword>
<keyword evidence="1" id="KW-0812">Transmembrane</keyword>
<dbReference type="OrthoDB" id="416454at2759"/>
<dbReference type="Pfam" id="PF00078">
    <property type="entry name" value="RVT_1"/>
    <property type="match status" value="1"/>
</dbReference>
<reference evidence="4" key="1">
    <citation type="submission" date="2017-11" db="EMBL/GenBank/DDBJ databases">
        <authorList>
            <person name="Lima N.C."/>
            <person name="Parody-Merino A.M."/>
            <person name="Battley P.F."/>
            <person name="Fidler A.E."/>
            <person name="Prosdocimi F."/>
        </authorList>
    </citation>
    <scope>NUCLEOTIDE SEQUENCE [LARGE SCALE GENOMIC DNA]</scope>
</reference>
<name>A0A2I0UEN1_LIMLA</name>
<organism evidence="3 4">
    <name type="scientific">Limosa lapponica baueri</name>
    <dbReference type="NCBI Taxonomy" id="1758121"/>
    <lineage>
        <taxon>Eukaryota</taxon>
        <taxon>Metazoa</taxon>
        <taxon>Chordata</taxon>
        <taxon>Craniata</taxon>
        <taxon>Vertebrata</taxon>
        <taxon>Euteleostomi</taxon>
        <taxon>Archelosauria</taxon>
        <taxon>Archosauria</taxon>
        <taxon>Dinosauria</taxon>
        <taxon>Saurischia</taxon>
        <taxon>Theropoda</taxon>
        <taxon>Coelurosauria</taxon>
        <taxon>Aves</taxon>
        <taxon>Neognathae</taxon>
        <taxon>Neoaves</taxon>
        <taxon>Charadriiformes</taxon>
        <taxon>Scolopacidae</taxon>
        <taxon>Limosa</taxon>
    </lineage>
</organism>
<feature type="domain" description="Reverse transcriptase" evidence="2">
    <location>
        <begin position="1"/>
        <end position="216"/>
    </location>
</feature>
<evidence type="ECO:0000256" key="1">
    <source>
        <dbReference type="SAM" id="Phobius"/>
    </source>
</evidence>
<dbReference type="AlphaFoldDB" id="A0A2I0UEN1"/>
<keyword evidence="1" id="KW-1133">Transmembrane helix</keyword>
<dbReference type="EMBL" id="KZ505822">
    <property type="protein sequence ID" value="PKU44508.1"/>
    <property type="molecule type" value="Genomic_DNA"/>
</dbReference>
<dbReference type="InterPro" id="IPR000477">
    <property type="entry name" value="RT_dom"/>
</dbReference>
<evidence type="ECO:0000313" key="4">
    <source>
        <dbReference type="Proteomes" id="UP000233556"/>
    </source>
</evidence>
<keyword evidence="4" id="KW-1185">Reference proteome</keyword>
<accession>A0A2I0UEN1</accession>
<dbReference type="PANTHER" id="PTHR33332">
    <property type="entry name" value="REVERSE TRANSCRIPTASE DOMAIN-CONTAINING PROTEIN"/>
    <property type="match status" value="1"/>
</dbReference>
<sequence length="216" mass="24616">MTKDQHKNPFRVISFIVSKLLLSLSITLENISILRFVKIRLDYEDFQSFCEKYVALIDKGRAADVLYLELGKVFDTVPHDILVSKLERHGSDGWTTQWIKNWLGGCTQRVAVNGSMCKWKPVMSGIPQGLVLGTVLFNIFVRDMDSGIECTLSKFPNDTELCGAVSMLEGRDPIQRDLDRLERWASANLMRFNQAECKVLHLGHGNPKHKYRLDGE</sequence>
<evidence type="ECO:0000259" key="2">
    <source>
        <dbReference type="PROSITE" id="PS50878"/>
    </source>
</evidence>
<keyword evidence="3" id="KW-0808">Transferase</keyword>
<keyword evidence="3" id="KW-0548">Nucleotidyltransferase</keyword>
<keyword evidence="3" id="KW-0695">RNA-directed DNA polymerase</keyword>
<reference evidence="4" key="2">
    <citation type="submission" date="2017-12" db="EMBL/GenBank/DDBJ databases">
        <title>Genome sequence of the Bar-tailed Godwit (Limosa lapponica baueri).</title>
        <authorList>
            <person name="Lima N.C.B."/>
            <person name="Parody-Merino A.M."/>
            <person name="Battley P.F."/>
            <person name="Fidler A.E."/>
            <person name="Prosdocimi F."/>
        </authorList>
    </citation>
    <scope>NUCLEOTIDE SEQUENCE [LARGE SCALE GENOMIC DNA]</scope>
</reference>
<evidence type="ECO:0000313" key="3">
    <source>
        <dbReference type="EMBL" id="PKU44508.1"/>
    </source>
</evidence>
<dbReference type="PROSITE" id="PS50878">
    <property type="entry name" value="RT_POL"/>
    <property type="match status" value="1"/>
</dbReference>
<dbReference type="Proteomes" id="UP000233556">
    <property type="component" value="Unassembled WGS sequence"/>
</dbReference>
<protein>
    <submittedName>
        <fullName evidence="3">Rna-directed dna polymerase from mobile element jockey-like</fullName>
    </submittedName>
</protein>
<dbReference type="GO" id="GO:0003964">
    <property type="term" value="F:RNA-directed DNA polymerase activity"/>
    <property type="evidence" value="ECO:0007669"/>
    <property type="project" value="UniProtKB-KW"/>
</dbReference>
<proteinExistence type="predicted"/>
<feature type="transmembrane region" description="Helical" evidence="1">
    <location>
        <begin position="12"/>
        <end position="31"/>
    </location>
</feature>